<keyword evidence="3" id="KW-1185">Reference proteome</keyword>
<feature type="compositionally biased region" description="Acidic residues" evidence="1">
    <location>
        <begin position="1"/>
        <end position="12"/>
    </location>
</feature>
<dbReference type="Proteomes" id="UP000266723">
    <property type="component" value="Unassembled WGS sequence"/>
</dbReference>
<name>A0ABQ7E349_BRACR</name>
<feature type="region of interest" description="Disordered" evidence="1">
    <location>
        <begin position="1"/>
        <end position="70"/>
    </location>
</feature>
<accession>A0ABQ7E349</accession>
<gene>
    <name evidence="2" type="ORF">DY000_02024281</name>
</gene>
<organism evidence="2 3">
    <name type="scientific">Brassica cretica</name>
    <name type="common">Mustard</name>
    <dbReference type="NCBI Taxonomy" id="69181"/>
    <lineage>
        <taxon>Eukaryota</taxon>
        <taxon>Viridiplantae</taxon>
        <taxon>Streptophyta</taxon>
        <taxon>Embryophyta</taxon>
        <taxon>Tracheophyta</taxon>
        <taxon>Spermatophyta</taxon>
        <taxon>Magnoliopsida</taxon>
        <taxon>eudicotyledons</taxon>
        <taxon>Gunneridae</taxon>
        <taxon>Pentapetalae</taxon>
        <taxon>rosids</taxon>
        <taxon>malvids</taxon>
        <taxon>Brassicales</taxon>
        <taxon>Brassicaceae</taxon>
        <taxon>Brassiceae</taxon>
        <taxon>Brassica</taxon>
    </lineage>
</organism>
<sequence>MDGLIVDEETEAESSRSETPSVSQCQKEITKERRSRRRQPPERQRESRRPPRDQGGDTDSSSESSVEERSIALLHGFETNGEHEVGRKMEMRETRHLILQRVSSWKRFLEDLIKQRYFSK</sequence>
<reference evidence="2 3" key="1">
    <citation type="journal article" date="2020" name="BMC Genomics">
        <title>Intraspecific diversification of the crop wild relative Brassica cretica Lam. using demographic model selection.</title>
        <authorList>
            <person name="Kioukis A."/>
            <person name="Michalopoulou V.A."/>
            <person name="Briers L."/>
            <person name="Pirintsos S."/>
            <person name="Studholme D.J."/>
            <person name="Pavlidis P."/>
            <person name="Sarris P.F."/>
        </authorList>
    </citation>
    <scope>NUCLEOTIDE SEQUENCE [LARGE SCALE GENOMIC DNA]</scope>
    <source>
        <strain evidence="3">cv. PFS-1207/04</strain>
    </source>
</reference>
<dbReference type="EMBL" id="QGKV02000299">
    <property type="protein sequence ID" value="KAF3591041.1"/>
    <property type="molecule type" value="Genomic_DNA"/>
</dbReference>
<evidence type="ECO:0000256" key="1">
    <source>
        <dbReference type="SAM" id="MobiDB-lite"/>
    </source>
</evidence>
<evidence type="ECO:0000313" key="2">
    <source>
        <dbReference type="EMBL" id="KAF3591041.1"/>
    </source>
</evidence>
<proteinExistence type="predicted"/>
<feature type="compositionally biased region" description="Basic and acidic residues" evidence="1">
    <location>
        <begin position="39"/>
        <end position="55"/>
    </location>
</feature>
<protein>
    <submittedName>
        <fullName evidence="2">Uncharacterized protein</fullName>
    </submittedName>
</protein>
<evidence type="ECO:0000313" key="3">
    <source>
        <dbReference type="Proteomes" id="UP000266723"/>
    </source>
</evidence>
<comment type="caution">
    <text evidence="2">The sequence shown here is derived from an EMBL/GenBank/DDBJ whole genome shotgun (WGS) entry which is preliminary data.</text>
</comment>